<reference evidence="1" key="1">
    <citation type="submission" date="2019-04" db="EMBL/GenBank/DDBJ databases">
        <authorList>
            <person name="Alioto T."/>
            <person name="Alioto T."/>
        </authorList>
    </citation>
    <scope>NUCLEOTIDE SEQUENCE [LARGE SCALE GENOMIC DNA]</scope>
</reference>
<protein>
    <submittedName>
        <fullName evidence="1">Uncharacterized protein</fullName>
    </submittedName>
</protein>
<evidence type="ECO:0000313" key="1">
    <source>
        <dbReference type="EMBL" id="VTJ82042.1"/>
    </source>
</evidence>
<dbReference type="Proteomes" id="UP000335636">
    <property type="component" value="Unassembled WGS sequence"/>
</dbReference>
<dbReference type="EMBL" id="CABDUW010001490">
    <property type="protein sequence ID" value="VTJ82042.1"/>
    <property type="molecule type" value="Genomic_DNA"/>
</dbReference>
<dbReference type="AlphaFoldDB" id="A0A5E4CMB2"/>
<keyword evidence="2" id="KW-1185">Reference proteome</keyword>
<proteinExistence type="predicted"/>
<accession>A0A5E4CMB2</accession>
<sequence>MPRPALEAFGVHGATCSPLQLKAFCSLPCWLWFSQTEVALLLGEHRARKQL</sequence>
<gene>
    <name evidence="1" type="ORF">MONAX_5E013186</name>
</gene>
<comment type="caution">
    <text evidence="1">The sequence shown here is derived from an EMBL/GenBank/DDBJ whole genome shotgun (WGS) entry which is preliminary data.</text>
</comment>
<organism evidence="1 2">
    <name type="scientific">Marmota monax</name>
    <name type="common">Woodchuck</name>
    <dbReference type="NCBI Taxonomy" id="9995"/>
    <lineage>
        <taxon>Eukaryota</taxon>
        <taxon>Metazoa</taxon>
        <taxon>Chordata</taxon>
        <taxon>Craniata</taxon>
        <taxon>Vertebrata</taxon>
        <taxon>Euteleostomi</taxon>
        <taxon>Mammalia</taxon>
        <taxon>Eutheria</taxon>
        <taxon>Euarchontoglires</taxon>
        <taxon>Glires</taxon>
        <taxon>Rodentia</taxon>
        <taxon>Sciuromorpha</taxon>
        <taxon>Sciuridae</taxon>
        <taxon>Xerinae</taxon>
        <taxon>Marmotini</taxon>
        <taxon>Marmota</taxon>
    </lineage>
</organism>
<feature type="non-terminal residue" evidence="1">
    <location>
        <position position="51"/>
    </location>
</feature>
<name>A0A5E4CMB2_MARMO</name>
<evidence type="ECO:0000313" key="2">
    <source>
        <dbReference type="Proteomes" id="UP000335636"/>
    </source>
</evidence>